<organism evidence="5 6">
    <name type="scientific">Streptacidiphilus jiangxiensis</name>
    <dbReference type="NCBI Taxonomy" id="235985"/>
    <lineage>
        <taxon>Bacteria</taxon>
        <taxon>Bacillati</taxon>
        <taxon>Actinomycetota</taxon>
        <taxon>Actinomycetes</taxon>
        <taxon>Kitasatosporales</taxon>
        <taxon>Streptomycetaceae</taxon>
        <taxon>Streptacidiphilus</taxon>
    </lineage>
</organism>
<dbReference type="InterPro" id="IPR036390">
    <property type="entry name" value="WH_DNA-bd_sf"/>
</dbReference>
<dbReference type="SMART" id="SM00345">
    <property type="entry name" value="HTH_GNTR"/>
    <property type="match status" value="1"/>
</dbReference>
<dbReference type="SUPFAM" id="SSF48008">
    <property type="entry name" value="GntR ligand-binding domain-like"/>
    <property type="match status" value="1"/>
</dbReference>
<dbReference type="PANTHER" id="PTHR43537">
    <property type="entry name" value="TRANSCRIPTIONAL REGULATOR, GNTR FAMILY"/>
    <property type="match status" value="1"/>
</dbReference>
<dbReference type="PANTHER" id="PTHR43537:SF45">
    <property type="entry name" value="GNTR FAMILY REGULATORY PROTEIN"/>
    <property type="match status" value="1"/>
</dbReference>
<dbReference type="InterPro" id="IPR036388">
    <property type="entry name" value="WH-like_DNA-bd_sf"/>
</dbReference>
<dbReference type="PROSITE" id="PS50949">
    <property type="entry name" value="HTH_GNTR"/>
    <property type="match status" value="1"/>
</dbReference>
<sequence length="229" mass="25292">MNTESMESPGGTLNLPSVQERRSLREQVTHALRAALVAGELRPGIVYSAPVLAGEFGVSATPVREAMLDLAKEGLVEVVRNKGFRVIGLTEQDLDDFTEIRELIEIPATVRVAETATPEQLEPLRAHARAIVKAARKGDLVAYIESDRQFHLGLLALHGNRHLVDTVRELRSRSRLYGLNALVSAGRLVESAEEHERLLDAMIARDLTAVEHLIAEHLGHVRRLWAQGD</sequence>
<evidence type="ECO:0000256" key="3">
    <source>
        <dbReference type="ARBA" id="ARBA00023163"/>
    </source>
</evidence>
<dbReference type="InterPro" id="IPR011711">
    <property type="entry name" value="GntR_C"/>
</dbReference>
<dbReference type="InterPro" id="IPR008920">
    <property type="entry name" value="TF_FadR/GntR_C"/>
</dbReference>
<proteinExistence type="predicted"/>
<dbReference type="Gene3D" id="1.20.120.530">
    <property type="entry name" value="GntR ligand-binding domain-like"/>
    <property type="match status" value="1"/>
</dbReference>
<keyword evidence="1" id="KW-0805">Transcription regulation</keyword>
<name>A0A1H7YKB4_STRJI</name>
<evidence type="ECO:0000256" key="1">
    <source>
        <dbReference type="ARBA" id="ARBA00023015"/>
    </source>
</evidence>
<keyword evidence="3" id="KW-0804">Transcription</keyword>
<dbReference type="SMART" id="SM00895">
    <property type="entry name" value="FCD"/>
    <property type="match status" value="1"/>
</dbReference>
<dbReference type="CDD" id="cd07377">
    <property type="entry name" value="WHTH_GntR"/>
    <property type="match status" value="1"/>
</dbReference>
<dbReference type="InterPro" id="IPR000524">
    <property type="entry name" value="Tscrpt_reg_HTH_GntR"/>
</dbReference>
<keyword evidence="6" id="KW-1185">Reference proteome</keyword>
<dbReference type="AlphaFoldDB" id="A0A1H7YKB4"/>
<evidence type="ECO:0000313" key="6">
    <source>
        <dbReference type="Proteomes" id="UP000183015"/>
    </source>
</evidence>
<evidence type="ECO:0000256" key="2">
    <source>
        <dbReference type="ARBA" id="ARBA00023125"/>
    </source>
</evidence>
<gene>
    <name evidence="5" type="ORF">SAMN05414137_12938</name>
</gene>
<dbReference type="GO" id="GO:0003700">
    <property type="term" value="F:DNA-binding transcription factor activity"/>
    <property type="evidence" value="ECO:0007669"/>
    <property type="project" value="InterPro"/>
</dbReference>
<feature type="domain" description="HTH gntR-type" evidence="4">
    <location>
        <begin position="22"/>
        <end position="89"/>
    </location>
</feature>
<dbReference type="GO" id="GO:0003677">
    <property type="term" value="F:DNA binding"/>
    <property type="evidence" value="ECO:0007669"/>
    <property type="project" value="UniProtKB-KW"/>
</dbReference>
<keyword evidence="2 5" id="KW-0238">DNA-binding</keyword>
<protein>
    <submittedName>
        <fullName evidence="5">DNA-binding transcriptional regulator, GntR family</fullName>
    </submittedName>
</protein>
<dbReference type="Gene3D" id="1.10.10.10">
    <property type="entry name" value="Winged helix-like DNA-binding domain superfamily/Winged helix DNA-binding domain"/>
    <property type="match status" value="1"/>
</dbReference>
<dbReference type="SUPFAM" id="SSF46785">
    <property type="entry name" value="Winged helix' DNA-binding domain"/>
    <property type="match status" value="1"/>
</dbReference>
<dbReference type="STRING" id="235985.SAMN05414137_12938"/>
<dbReference type="Proteomes" id="UP000183015">
    <property type="component" value="Unassembled WGS sequence"/>
</dbReference>
<evidence type="ECO:0000313" key="5">
    <source>
        <dbReference type="EMBL" id="SEM46413.1"/>
    </source>
</evidence>
<dbReference type="eggNOG" id="COG1802">
    <property type="taxonomic scope" value="Bacteria"/>
</dbReference>
<dbReference type="EMBL" id="FOAZ01000029">
    <property type="protein sequence ID" value="SEM46413.1"/>
    <property type="molecule type" value="Genomic_DNA"/>
</dbReference>
<accession>A0A1H7YKB4</accession>
<dbReference type="Pfam" id="PF07729">
    <property type="entry name" value="FCD"/>
    <property type="match status" value="1"/>
</dbReference>
<evidence type="ECO:0000259" key="4">
    <source>
        <dbReference type="PROSITE" id="PS50949"/>
    </source>
</evidence>
<dbReference type="Pfam" id="PF00392">
    <property type="entry name" value="GntR"/>
    <property type="match status" value="1"/>
</dbReference>
<reference evidence="6" key="1">
    <citation type="submission" date="2016-10" db="EMBL/GenBank/DDBJ databases">
        <authorList>
            <person name="Varghese N."/>
        </authorList>
    </citation>
    <scope>NUCLEOTIDE SEQUENCE [LARGE SCALE GENOMIC DNA]</scope>
    <source>
        <strain evidence="6">DSM 45096 / BCRC 16803 / CGMCC 4.1857 / CIP 109030 / JCM 12277 / KCTC 19219 / NBRC 100920 / 33214</strain>
    </source>
</reference>